<keyword evidence="2" id="KW-0175">Coiled coil</keyword>
<name>A0A087GNZ6_ARAAL</name>
<dbReference type="OMA" id="THRGEPE"/>
<dbReference type="InterPro" id="IPR035897">
    <property type="entry name" value="Toll_tir_struct_dom_sf"/>
</dbReference>
<keyword evidence="3" id="KW-0472">Membrane</keyword>
<gene>
    <name evidence="5" type="ordered locus">AALP_Aa6g133700</name>
</gene>
<sequence>MGSLLSLFANVGPIPPQYQVFINFRGKKLRGEFLGFLVDALLKANVNVFVDDHELRGRDLKHLFTRIEESRVALAIFSKNYTESRWCLDELAKIKECLDQGSIQVIPIFLKMKTDDVKKLKGRFGDNFRELKSTHHGEKESFRRWKEALYCVSRMFGLCSSQYSCQAKFVSSIVEEVKKVLKDVAEKEEKIAEAKRNHLAARTEELIRSVVHFLSLILLLTIVFGPYVLGLISVFSFVLGRLIINRAVESEW</sequence>
<evidence type="ECO:0000313" key="6">
    <source>
        <dbReference type="Proteomes" id="UP000029120"/>
    </source>
</evidence>
<dbReference type="Pfam" id="PF01582">
    <property type="entry name" value="TIR"/>
    <property type="match status" value="1"/>
</dbReference>
<protein>
    <recommendedName>
        <fullName evidence="4">TIR domain-containing protein</fullName>
    </recommendedName>
</protein>
<dbReference type="PROSITE" id="PS50104">
    <property type="entry name" value="TIR"/>
    <property type="match status" value="1"/>
</dbReference>
<dbReference type="PANTHER" id="PTHR32009:SF143">
    <property type="entry name" value="(RAPE) HYPOTHETICAL PROTEIN"/>
    <property type="match status" value="1"/>
</dbReference>
<keyword evidence="6" id="KW-1185">Reference proteome</keyword>
<dbReference type="AlphaFoldDB" id="A0A087GNZ6"/>
<dbReference type="OrthoDB" id="6078042at2759"/>
<evidence type="ECO:0000256" key="2">
    <source>
        <dbReference type="SAM" id="Coils"/>
    </source>
</evidence>
<feature type="transmembrane region" description="Helical" evidence="3">
    <location>
        <begin position="213"/>
        <end position="239"/>
    </location>
</feature>
<evidence type="ECO:0000259" key="4">
    <source>
        <dbReference type="PROSITE" id="PS50104"/>
    </source>
</evidence>
<accession>A0A087GNZ6</accession>
<dbReference type="EMBL" id="CM002874">
    <property type="protein sequence ID" value="KFK31598.1"/>
    <property type="molecule type" value="Genomic_DNA"/>
</dbReference>
<keyword evidence="3" id="KW-0812">Transmembrane</keyword>
<feature type="domain" description="TIR" evidence="4">
    <location>
        <begin position="16"/>
        <end position="181"/>
    </location>
</feature>
<evidence type="ECO:0000313" key="5">
    <source>
        <dbReference type="EMBL" id="KFK31598.1"/>
    </source>
</evidence>
<proteinExistence type="predicted"/>
<dbReference type="SUPFAM" id="SSF52200">
    <property type="entry name" value="Toll/Interleukin receptor TIR domain"/>
    <property type="match status" value="1"/>
</dbReference>
<dbReference type="GO" id="GO:0007165">
    <property type="term" value="P:signal transduction"/>
    <property type="evidence" value="ECO:0007669"/>
    <property type="project" value="InterPro"/>
</dbReference>
<dbReference type="eggNOG" id="ENOG502R4BG">
    <property type="taxonomic scope" value="Eukaryota"/>
</dbReference>
<dbReference type="PANTHER" id="PTHR32009">
    <property type="entry name" value="TMV RESISTANCE PROTEIN N-LIKE"/>
    <property type="match status" value="1"/>
</dbReference>
<dbReference type="FunFam" id="3.40.50.10140:FF:000007">
    <property type="entry name" value="Disease resistance protein (TIR-NBS-LRR class)"/>
    <property type="match status" value="1"/>
</dbReference>
<keyword evidence="3" id="KW-1133">Transmembrane helix</keyword>
<evidence type="ECO:0000256" key="3">
    <source>
        <dbReference type="SAM" id="Phobius"/>
    </source>
</evidence>
<feature type="coiled-coil region" evidence="2">
    <location>
        <begin position="177"/>
        <end position="204"/>
    </location>
</feature>
<organism evidence="5 6">
    <name type="scientific">Arabis alpina</name>
    <name type="common">Alpine rock-cress</name>
    <dbReference type="NCBI Taxonomy" id="50452"/>
    <lineage>
        <taxon>Eukaryota</taxon>
        <taxon>Viridiplantae</taxon>
        <taxon>Streptophyta</taxon>
        <taxon>Embryophyta</taxon>
        <taxon>Tracheophyta</taxon>
        <taxon>Spermatophyta</taxon>
        <taxon>Magnoliopsida</taxon>
        <taxon>eudicotyledons</taxon>
        <taxon>Gunneridae</taxon>
        <taxon>Pentapetalae</taxon>
        <taxon>rosids</taxon>
        <taxon>malvids</taxon>
        <taxon>Brassicales</taxon>
        <taxon>Brassicaceae</taxon>
        <taxon>Arabideae</taxon>
        <taxon>Arabis</taxon>
    </lineage>
</organism>
<dbReference type="SMART" id="SM00255">
    <property type="entry name" value="TIR"/>
    <property type="match status" value="1"/>
</dbReference>
<dbReference type="Proteomes" id="UP000029120">
    <property type="component" value="Chromosome 6"/>
</dbReference>
<keyword evidence="1" id="KW-0520">NAD</keyword>
<dbReference type="InterPro" id="IPR000157">
    <property type="entry name" value="TIR_dom"/>
</dbReference>
<dbReference type="Gene3D" id="3.40.50.10140">
    <property type="entry name" value="Toll/interleukin-1 receptor homology (TIR) domain"/>
    <property type="match status" value="1"/>
</dbReference>
<dbReference type="Gramene" id="KFK31598">
    <property type="protein sequence ID" value="KFK31598"/>
    <property type="gene ID" value="AALP_AA6G133700"/>
</dbReference>
<reference evidence="6" key="1">
    <citation type="journal article" date="2015" name="Nat. Plants">
        <title>Genome expansion of Arabis alpina linked with retrotransposition and reduced symmetric DNA methylation.</title>
        <authorList>
            <person name="Willing E.M."/>
            <person name="Rawat V."/>
            <person name="Mandakova T."/>
            <person name="Maumus F."/>
            <person name="James G.V."/>
            <person name="Nordstroem K.J."/>
            <person name="Becker C."/>
            <person name="Warthmann N."/>
            <person name="Chica C."/>
            <person name="Szarzynska B."/>
            <person name="Zytnicki M."/>
            <person name="Albani M.C."/>
            <person name="Kiefer C."/>
            <person name="Bergonzi S."/>
            <person name="Castaings L."/>
            <person name="Mateos J.L."/>
            <person name="Berns M.C."/>
            <person name="Bujdoso N."/>
            <person name="Piofczyk T."/>
            <person name="de Lorenzo L."/>
            <person name="Barrero-Sicilia C."/>
            <person name="Mateos I."/>
            <person name="Piednoel M."/>
            <person name="Hagmann J."/>
            <person name="Chen-Min-Tao R."/>
            <person name="Iglesias-Fernandez R."/>
            <person name="Schuster S.C."/>
            <person name="Alonso-Blanco C."/>
            <person name="Roudier F."/>
            <person name="Carbonero P."/>
            <person name="Paz-Ares J."/>
            <person name="Davis S.J."/>
            <person name="Pecinka A."/>
            <person name="Quesneville H."/>
            <person name="Colot V."/>
            <person name="Lysak M.A."/>
            <person name="Weigel D."/>
            <person name="Coupland G."/>
            <person name="Schneeberger K."/>
        </authorList>
    </citation>
    <scope>NUCLEOTIDE SEQUENCE [LARGE SCALE GENOMIC DNA]</scope>
    <source>
        <strain evidence="6">cv. Pajares</strain>
    </source>
</reference>
<evidence type="ECO:0000256" key="1">
    <source>
        <dbReference type="ARBA" id="ARBA00023027"/>
    </source>
</evidence>